<feature type="region of interest" description="Disordered" evidence="2">
    <location>
        <begin position="260"/>
        <end position="287"/>
    </location>
</feature>
<evidence type="ECO:0000313" key="5">
    <source>
        <dbReference type="Proteomes" id="UP001396898"/>
    </source>
</evidence>
<organism evidence="4 5">
    <name type="scientific">Apiospora marii</name>
    <dbReference type="NCBI Taxonomy" id="335849"/>
    <lineage>
        <taxon>Eukaryota</taxon>
        <taxon>Fungi</taxon>
        <taxon>Dikarya</taxon>
        <taxon>Ascomycota</taxon>
        <taxon>Pezizomycotina</taxon>
        <taxon>Sordariomycetes</taxon>
        <taxon>Xylariomycetidae</taxon>
        <taxon>Amphisphaeriales</taxon>
        <taxon>Apiosporaceae</taxon>
        <taxon>Apiospora</taxon>
    </lineage>
</organism>
<evidence type="ECO:0000256" key="1">
    <source>
        <dbReference type="SAM" id="Coils"/>
    </source>
</evidence>
<dbReference type="Proteomes" id="UP001396898">
    <property type="component" value="Unassembled WGS sequence"/>
</dbReference>
<proteinExistence type="predicted"/>
<keyword evidence="3" id="KW-1133">Transmembrane helix</keyword>
<dbReference type="EMBL" id="JAQQWI010000016">
    <property type="protein sequence ID" value="KAK8009200.1"/>
    <property type="molecule type" value="Genomic_DNA"/>
</dbReference>
<evidence type="ECO:0000256" key="2">
    <source>
        <dbReference type="SAM" id="MobiDB-lite"/>
    </source>
</evidence>
<comment type="caution">
    <text evidence="4">The sequence shown here is derived from an EMBL/GenBank/DDBJ whole genome shotgun (WGS) entry which is preliminary data.</text>
</comment>
<protein>
    <submittedName>
        <fullName evidence="4">Uncharacterized protein</fullName>
    </submittedName>
</protein>
<feature type="compositionally biased region" description="Basic and acidic residues" evidence="2">
    <location>
        <begin position="11"/>
        <end position="20"/>
    </location>
</feature>
<feature type="region of interest" description="Disordered" evidence="2">
    <location>
        <begin position="1"/>
        <end position="34"/>
    </location>
</feature>
<evidence type="ECO:0000313" key="4">
    <source>
        <dbReference type="EMBL" id="KAK8009200.1"/>
    </source>
</evidence>
<gene>
    <name evidence="4" type="ORF">PG991_011751</name>
</gene>
<sequence>MEPEAPTTPGRPEDGHEVRRQQAQPGPALHHPSGAAPVPPSLFSSFTTQFAHTQTHGNRYRLRFPISMLVGQHAPGFLYKVIECWKVIWKDFHLRDYRETFVSVVAFAALVMAGVTLWPTITSTNDGRKSEQLAEWTARKDFLSNCEEHNWPSPSCDTARSMQLEAPPNFDRSGWKRYLTPDWGSTIPQLYADEYAAQHNSTSFHLLVTLLSFPACGSLSICIFFLRKRKMRLPYRIRELLRNFTNLQRRLCIANKAPKRRLSSHSDEEEDIDPSSSTASGAYIGYSQGPTEGLRYRYRIPPSHQEEKKELRREKETLSKAVVDLNEEMRELQRGKEQLDRAVVSFNEDIERLSHEKEKLHDATFNLHEEKRELRREKETLSKAVIGLSEEKAELHHEKERLNGTVVGLSKDIEMLVREKEDSRGDVDLLKEEVERLAYEEKSLLFQKESLRNAVVDLNNNYKELQKANDWYADENARLKAETDRQRTENYQWLRRRHQYHVQDQIICDQSDTIYRLLYLLGHYRDRVW</sequence>
<name>A0ABR1RFF5_9PEZI</name>
<keyword evidence="1" id="KW-0175">Coiled coil</keyword>
<feature type="transmembrane region" description="Helical" evidence="3">
    <location>
        <begin position="204"/>
        <end position="226"/>
    </location>
</feature>
<keyword evidence="3" id="KW-0812">Transmembrane</keyword>
<feature type="coiled-coil region" evidence="1">
    <location>
        <begin position="308"/>
        <end position="482"/>
    </location>
</feature>
<reference evidence="4 5" key="1">
    <citation type="submission" date="2023-01" db="EMBL/GenBank/DDBJ databases">
        <title>Analysis of 21 Apiospora genomes using comparative genomics revels a genus with tremendous synthesis potential of carbohydrate active enzymes and secondary metabolites.</title>
        <authorList>
            <person name="Sorensen T."/>
        </authorList>
    </citation>
    <scope>NUCLEOTIDE SEQUENCE [LARGE SCALE GENOMIC DNA]</scope>
    <source>
        <strain evidence="4 5">CBS 20057</strain>
    </source>
</reference>
<keyword evidence="5" id="KW-1185">Reference proteome</keyword>
<accession>A0ABR1RFF5</accession>
<feature type="transmembrane region" description="Helical" evidence="3">
    <location>
        <begin position="100"/>
        <end position="121"/>
    </location>
</feature>
<keyword evidence="3" id="KW-0472">Membrane</keyword>
<evidence type="ECO:0000256" key="3">
    <source>
        <dbReference type="SAM" id="Phobius"/>
    </source>
</evidence>